<feature type="domain" description="Antitoxin Xre/MbcA/ParS-like toxin-binding" evidence="2">
    <location>
        <begin position="196"/>
        <end position="246"/>
    </location>
</feature>
<dbReference type="Pfam" id="PF09722">
    <property type="entry name" value="Xre_MbcA_ParS_C"/>
    <property type="match status" value="1"/>
</dbReference>
<dbReference type="RefSeq" id="WP_305108923.1">
    <property type="nucleotide sequence ID" value="NZ_JAUTWS010000161.1"/>
</dbReference>
<keyword evidence="4" id="KW-1185">Reference proteome</keyword>
<dbReference type="EMBL" id="JAUTWS010000161">
    <property type="protein sequence ID" value="MDO9714082.1"/>
    <property type="molecule type" value="Genomic_DNA"/>
</dbReference>
<sequence>MNVNEFLEWQHSEPDLHELIDGEPVRASDEKQAARRILRVLAAAAKAIGSTSAGQRWLEELQPETGFSPIEVAEAGWGGVLSCLMTLENRYPGCTAYDSETAAIRIDAPADLLAEAKRYAEIENRRRHSGPGLRIFLAIADFWGLDNAQRRRMLGEAPDIDKWIQAAQEHRPLDLPQDVLQRTDVIVVIYGWLAVLLTTDEEGVKWLRTPHGAAVFGGKPPLDLITDRTPEGPLAVLGYLQATRHGIYMPPRPLDRVRQPLNGDDIDSLTFDAEADIAAGRLTDISDEAALDAAMDLADETADMLIASRGQDADRGKGAAMPNTTDEASMDGVQLRATIHFGAWRALSPLLVARNAAENTKYETAARSAWAEIERFLDEVEADGEKEGRPLVRPPPYTGDRTEGADGATKVVIEGLGPESLMRHPEAERLSGRPVRVAIELLD</sequence>
<name>A0ABT9ECZ5_9PROT</name>
<gene>
    <name evidence="3" type="ORF">Q7A36_37620</name>
</gene>
<accession>A0ABT9ECZ5</accession>
<evidence type="ECO:0000256" key="1">
    <source>
        <dbReference type="SAM" id="MobiDB-lite"/>
    </source>
</evidence>
<dbReference type="Proteomes" id="UP001243009">
    <property type="component" value="Unassembled WGS sequence"/>
</dbReference>
<evidence type="ECO:0000313" key="4">
    <source>
        <dbReference type="Proteomes" id="UP001243009"/>
    </source>
</evidence>
<evidence type="ECO:0000313" key="3">
    <source>
        <dbReference type="EMBL" id="MDO9714082.1"/>
    </source>
</evidence>
<dbReference type="InterPro" id="IPR024467">
    <property type="entry name" value="Xre/MbcA/ParS-like_toxin-bd"/>
</dbReference>
<feature type="region of interest" description="Disordered" evidence="1">
    <location>
        <begin position="382"/>
        <end position="404"/>
    </location>
</feature>
<comment type="caution">
    <text evidence="3">The sequence shown here is derived from an EMBL/GenBank/DDBJ whole genome shotgun (WGS) entry which is preliminary data.</text>
</comment>
<organism evidence="3 4">
    <name type="scientific">Paracraurococcus lichenis</name>
    <dbReference type="NCBI Taxonomy" id="3064888"/>
    <lineage>
        <taxon>Bacteria</taxon>
        <taxon>Pseudomonadati</taxon>
        <taxon>Pseudomonadota</taxon>
        <taxon>Alphaproteobacteria</taxon>
        <taxon>Acetobacterales</taxon>
        <taxon>Roseomonadaceae</taxon>
        <taxon>Paracraurococcus</taxon>
    </lineage>
</organism>
<protein>
    <submittedName>
        <fullName evidence="3">MbcA/ParS/Xre antitoxin family protein</fullName>
    </submittedName>
</protein>
<evidence type="ECO:0000259" key="2">
    <source>
        <dbReference type="Pfam" id="PF09722"/>
    </source>
</evidence>
<reference evidence="3 4" key="1">
    <citation type="submission" date="2023-08" db="EMBL/GenBank/DDBJ databases">
        <title>The draft genome sequence of Paracraurococcus sp. LOR1-02.</title>
        <authorList>
            <person name="Kingkaew E."/>
            <person name="Tanasupawat S."/>
        </authorList>
    </citation>
    <scope>NUCLEOTIDE SEQUENCE [LARGE SCALE GENOMIC DNA]</scope>
    <source>
        <strain evidence="3 4">LOR1-02</strain>
    </source>
</reference>
<proteinExistence type="predicted"/>